<dbReference type="GO" id="GO:0003723">
    <property type="term" value="F:RNA binding"/>
    <property type="evidence" value="ECO:0007669"/>
    <property type="project" value="UniProtKB-KW"/>
</dbReference>
<dbReference type="Gene3D" id="3.30.1370.160">
    <property type="match status" value="1"/>
</dbReference>
<dbReference type="Gene3D" id="3.30.70.330">
    <property type="match status" value="1"/>
</dbReference>
<dbReference type="InterPro" id="IPR012677">
    <property type="entry name" value="Nucleotide-bd_a/b_plait_sf"/>
</dbReference>
<keyword evidence="1" id="KW-0694">RNA-binding</keyword>
<dbReference type="InterPro" id="IPR002942">
    <property type="entry name" value="S4_RNA-bd"/>
</dbReference>
<name>A0A8E2LFD2_9BACI</name>
<feature type="domain" description="RNA-binding S4" evidence="2">
    <location>
        <begin position="182"/>
        <end position="244"/>
    </location>
</feature>
<evidence type="ECO:0000313" key="3">
    <source>
        <dbReference type="EMBL" id="OOP69263.1"/>
    </source>
</evidence>
<dbReference type="PROSITE" id="PS50889">
    <property type="entry name" value="S4"/>
    <property type="match status" value="1"/>
</dbReference>
<evidence type="ECO:0000313" key="4">
    <source>
        <dbReference type="Proteomes" id="UP000189761"/>
    </source>
</evidence>
<protein>
    <submittedName>
        <fullName evidence="3">RNA-binding protein</fullName>
    </submittedName>
</protein>
<dbReference type="PANTHER" id="PTHR13633">
    <property type="entry name" value="MITOCHONDRIAL TRANSCRIPTION RESCUE FACTOR 1"/>
    <property type="match status" value="1"/>
</dbReference>
<evidence type="ECO:0000259" key="2">
    <source>
        <dbReference type="SMART" id="SM00363"/>
    </source>
</evidence>
<dbReference type="RefSeq" id="WP_078109729.1">
    <property type="nucleotide sequence ID" value="NZ_CP065424.1"/>
</dbReference>
<keyword evidence="4" id="KW-1185">Reference proteome</keyword>
<evidence type="ECO:0000256" key="1">
    <source>
        <dbReference type="PROSITE-ProRule" id="PRU00182"/>
    </source>
</evidence>
<dbReference type="Proteomes" id="UP000189761">
    <property type="component" value="Unassembled WGS sequence"/>
</dbReference>
<dbReference type="Pfam" id="PF01479">
    <property type="entry name" value="S4"/>
    <property type="match status" value="1"/>
</dbReference>
<comment type="caution">
    <text evidence="3">The sequence shown here is derived from an EMBL/GenBank/DDBJ whole genome shotgun (WGS) entry which is preliminary data.</text>
</comment>
<dbReference type="AlphaFoldDB" id="A0A8E2LFD2"/>
<dbReference type="SUPFAM" id="SSF55174">
    <property type="entry name" value="Alpha-L RNA-binding motif"/>
    <property type="match status" value="1"/>
</dbReference>
<dbReference type="PANTHER" id="PTHR13633:SF3">
    <property type="entry name" value="MITOCHONDRIAL TRANSCRIPTION RESCUE FACTOR 1"/>
    <property type="match status" value="1"/>
</dbReference>
<proteinExistence type="predicted"/>
<dbReference type="SMART" id="SM00363">
    <property type="entry name" value="S4"/>
    <property type="match status" value="1"/>
</dbReference>
<dbReference type="InterPro" id="IPR036986">
    <property type="entry name" value="S4_RNA-bd_sf"/>
</dbReference>
<dbReference type="CDD" id="cd00165">
    <property type="entry name" value="S4"/>
    <property type="match status" value="1"/>
</dbReference>
<organism evidence="3 4">
    <name type="scientific">Heyndrickxia oleronia</name>
    <dbReference type="NCBI Taxonomy" id="38875"/>
    <lineage>
        <taxon>Bacteria</taxon>
        <taxon>Bacillati</taxon>
        <taxon>Bacillota</taxon>
        <taxon>Bacilli</taxon>
        <taxon>Bacillales</taxon>
        <taxon>Bacillaceae</taxon>
        <taxon>Heyndrickxia</taxon>
    </lineage>
</organism>
<dbReference type="InterPro" id="IPR040591">
    <property type="entry name" value="RqcP2_RBD"/>
</dbReference>
<accession>A0A8E2LFD2</accession>
<sequence>MDNIYQHFRSEEKDFIDQVIQWKQFVEDRYAPKLVDFLDPRQIHILKSIIGNEQSVKYGIFGGNSDCERNRVLLYPDYYSPSPEDYQIALLEVKYPSKFVTLTHRQVLGTLMSIGLKREKFGDILCQNERIQFFIAKELLDYIKLEFRQIGKTSIQLLEIPLSDAISTGEVWQEIQTTVSSLRLDAVLSSVYNISRQKAQTLIAHGLVKINWRIVEQSAFICEEGDVLSARGHGRCKLLSFDGKTKKEKWRIKAGVLK</sequence>
<gene>
    <name evidence="3" type="ORF">BWZ43_06230</name>
</gene>
<dbReference type="Gene3D" id="3.10.290.10">
    <property type="entry name" value="RNA-binding S4 domain"/>
    <property type="match status" value="1"/>
</dbReference>
<dbReference type="Pfam" id="PF21278">
    <property type="entry name" value="YlmH_1st"/>
    <property type="match status" value="1"/>
</dbReference>
<reference evidence="3 4" key="1">
    <citation type="submission" date="2017-01" db="EMBL/GenBank/DDBJ databases">
        <title>Draft genome sequence of Bacillus oleronius.</title>
        <authorList>
            <person name="Allam M."/>
        </authorList>
    </citation>
    <scope>NUCLEOTIDE SEQUENCE [LARGE SCALE GENOMIC DNA]</scope>
    <source>
        <strain evidence="3 4">DSM 9356</strain>
    </source>
</reference>
<dbReference type="InterPro" id="IPR048443">
    <property type="entry name" value="RqcP2_N"/>
</dbReference>
<dbReference type="EMBL" id="MTLA01000063">
    <property type="protein sequence ID" value="OOP69263.1"/>
    <property type="molecule type" value="Genomic_DNA"/>
</dbReference>
<dbReference type="Pfam" id="PF17774">
    <property type="entry name" value="YlmH_RBD"/>
    <property type="match status" value="1"/>
</dbReference>